<gene>
    <name evidence="1" type="ORF">AAF712_014327</name>
</gene>
<name>A0ABR2ZC82_9AGAR</name>
<dbReference type="Proteomes" id="UP001437256">
    <property type="component" value="Unassembled WGS sequence"/>
</dbReference>
<protein>
    <submittedName>
        <fullName evidence="1">Uncharacterized protein</fullName>
    </submittedName>
</protein>
<proteinExistence type="predicted"/>
<organism evidence="1 2">
    <name type="scientific">Marasmius tenuissimus</name>
    <dbReference type="NCBI Taxonomy" id="585030"/>
    <lineage>
        <taxon>Eukaryota</taxon>
        <taxon>Fungi</taxon>
        <taxon>Dikarya</taxon>
        <taxon>Basidiomycota</taxon>
        <taxon>Agaricomycotina</taxon>
        <taxon>Agaricomycetes</taxon>
        <taxon>Agaricomycetidae</taxon>
        <taxon>Agaricales</taxon>
        <taxon>Marasmiineae</taxon>
        <taxon>Marasmiaceae</taxon>
        <taxon>Marasmius</taxon>
    </lineage>
</organism>
<dbReference type="EMBL" id="JBBXMP010000260">
    <property type="protein sequence ID" value="KAL0058960.1"/>
    <property type="molecule type" value="Genomic_DNA"/>
</dbReference>
<evidence type="ECO:0000313" key="1">
    <source>
        <dbReference type="EMBL" id="KAL0058960.1"/>
    </source>
</evidence>
<accession>A0ABR2ZC82</accession>
<keyword evidence="2" id="KW-1185">Reference proteome</keyword>
<reference evidence="1 2" key="1">
    <citation type="submission" date="2024-05" db="EMBL/GenBank/DDBJ databases">
        <title>A draft genome resource for the thread blight pathogen Marasmius tenuissimus strain MS-2.</title>
        <authorList>
            <person name="Yulfo-Soto G.E."/>
            <person name="Baruah I.K."/>
            <person name="Amoako-Attah I."/>
            <person name="Bukari Y."/>
            <person name="Meinhardt L.W."/>
            <person name="Bailey B.A."/>
            <person name="Cohen S.P."/>
        </authorList>
    </citation>
    <scope>NUCLEOTIDE SEQUENCE [LARGE SCALE GENOMIC DNA]</scope>
    <source>
        <strain evidence="1 2">MS-2</strain>
    </source>
</reference>
<evidence type="ECO:0000313" key="2">
    <source>
        <dbReference type="Proteomes" id="UP001437256"/>
    </source>
</evidence>
<sequence>MEVSHGSSSNLWIRPRTGEICLGPAGPSLNRGIFTLRGVISQNVPHPEPSPLPLSMYSNLTFTDNMVKNTSSEFVLNALFKESLYKWISIQLYLHPNINDTQTSFDYPRRVEAQFNLNECYLFVLPPPQLPDTAPDVAAWLRASAESLYYWSLDPTGDSVMPETQRVALHLPSFYQSIHPLEPTHWTVEVYDLVRQWQEAQGFDPTTTDFARSLCYPILEILPQNGSRLEDCVEDDEDSKSEPALEGMEVDDCFEMNFSSQDASFLREPFQESSMDVDMEDCSNLMANLHVEVTPMDE</sequence>
<comment type="caution">
    <text evidence="1">The sequence shown here is derived from an EMBL/GenBank/DDBJ whole genome shotgun (WGS) entry which is preliminary data.</text>
</comment>